<organism evidence="3 4">
    <name type="scientific">Stenotrophobium rhamnosiphilum</name>
    <dbReference type="NCBI Taxonomy" id="2029166"/>
    <lineage>
        <taxon>Bacteria</taxon>
        <taxon>Pseudomonadati</taxon>
        <taxon>Pseudomonadota</taxon>
        <taxon>Gammaproteobacteria</taxon>
        <taxon>Nevskiales</taxon>
        <taxon>Nevskiaceae</taxon>
        <taxon>Stenotrophobium</taxon>
    </lineage>
</organism>
<evidence type="ECO:0000259" key="2">
    <source>
        <dbReference type="Pfam" id="PF05155"/>
    </source>
</evidence>
<reference evidence="3 4" key="1">
    <citation type="submission" date="2018-04" db="EMBL/GenBank/DDBJ databases">
        <title>Novel species isolated from glacier.</title>
        <authorList>
            <person name="Liu Q."/>
            <person name="Xin Y.-H."/>
        </authorList>
    </citation>
    <scope>NUCLEOTIDE SEQUENCE [LARGE SCALE GENOMIC DNA]</scope>
    <source>
        <strain evidence="3 4">GT1R17</strain>
    </source>
</reference>
<dbReference type="OrthoDB" id="6835686at2"/>
<dbReference type="RefSeq" id="WP_107938743.1">
    <property type="nucleotide sequence ID" value="NZ_QANS01000001.1"/>
</dbReference>
<dbReference type="AlphaFoldDB" id="A0A2T5MKD2"/>
<dbReference type="EMBL" id="QANS01000001">
    <property type="protein sequence ID" value="PTU33036.1"/>
    <property type="molecule type" value="Genomic_DNA"/>
</dbReference>
<dbReference type="Proteomes" id="UP000244248">
    <property type="component" value="Unassembled WGS sequence"/>
</dbReference>
<dbReference type="InterPro" id="IPR006516">
    <property type="entry name" value="G2P"/>
</dbReference>
<feature type="domain" description="Replication-associated protein G2P N-terminal" evidence="1">
    <location>
        <begin position="34"/>
        <end position="255"/>
    </location>
</feature>
<name>A0A2T5MKD2_9GAMM</name>
<accession>A0A2T5MKD2</accession>
<keyword evidence="4" id="KW-1185">Reference proteome</keyword>
<gene>
    <name evidence="3" type="ORF">CJD38_02700</name>
</gene>
<protein>
    <submittedName>
        <fullName evidence="3">DNA replication protein</fullName>
    </submittedName>
</protein>
<dbReference type="NCBIfam" id="TIGR01629">
    <property type="entry name" value="rep_II_X"/>
    <property type="match status" value="1"/>
</dbReference>
<dbReference type="Pfam" id="PF05155">
    <property type="entry name" value="G2P_X_C"/>
    <property type="match status" value="1"/>
</dbReference>
<dbReference type="InterPro" id="IPR022688">
    <property type="entry name" value="G2P_C"/>
</dbReference>
<feature type="domain" description="Replication-associated protein G2P C-terminal" evidence="2">
    <location>
        <begin position="294"/>
        <end position="360"/>
    </location>
</feature>
<evidence type="ECO:0000313" key="3">
    <source>
        <dbReference type="EMBL" id="PTU33036.1"/>
    </source>
</evidence>
<dbReference type="InterPro" id="IPR022686">
    <property type="entry name" value="G2P_N"/>
</dbReference>
<evidence type="ECO:0000313" key="4">
    <source>
        <dbReference type="Proteomes" id="UP000244248"/>
    </source>
</evidence>
<evidence type="ECO:0000259" key="1">
    <source>
        <dbReference type="Pfam" id="PF05144"/>
    </source>
</evidence>
<dbReference type="Pfam" id="PF05144">
    <property type="entry name" value="Phage_CRI"/>
    <property type="match status" value="1"/>
</dbReference>
<comment type="caution">
    <text evidence="3">The sequence shown here is derived from an EMBL/GenBank/DDBJ whole genome shotgun (WGS) entry which is preliminary data.</text>
</comment>
<proteinExistence type="predicted"/>
<sequence length="362" mass="41501">MLESSSKVVSFETARQWREQSKVFELETEPFVYIDWVTISQVHLEGGLPLVNDGHKTDTDRDGVLECIVTKRQELLGSYDDKMYLRSDGNRVEFHGNIARYERPDNVFGYGWNETIRRVNRLLNLHNLPPFTCGDVQRFADKSWSYTGARVSRIDITRNYSCGNEQDARQLILKLGSFHVGRQKGSVTPDGGTVLFGYGSKYASGKCYLKHVELQDNRKKKSGSHVGQDVIDFCRDAGVVREEFTLKSRYLTQKQRCWLAQIDTQWLEAVFLDRSQVRNLMDISYRDTTALSAAARGTLARYENGEPLNLKKTAFYRHRRELLVAGYADIGVSKNVVAISPSVKVVEVQRMVAPDWYRRKYG</sequence>
<dbReference type="GO" id="GO:0006260">
    <property type="term" value="P:DNA replication"/>
    <property type="evidence" value="ECO:0007669"/>
    <property type="project" value="InterPro"/>
</dbReference>